<dbReference type="EMBL" id="JANRHA010000009">
    <property type="protein sequence ID" value="MDG3015792.1"/>
    <property type="molecule type" value="Genomic_DNA"/>
</dbReference>
<accession>A0A9X4M430</accession>
<feature type="transmembrane region" description="Helical" evidence="6">
    <location>
        <begin position="282"/>
        <end position="303"/>
    </location>
</feature>
<gene>
    <name evidence="7" type="ORF">NVS88_14615</name>
</gene>
<dbReference type="RefSeq" id="WP_277832378.1">
    <property type="nucleotide sequence ID" value="NZ_JAAIVF010000002.1"/>
</dbReference>
<evidence type="ECO:0000256" key="3">
    <source>
        <dbReference type="ARBA" id="ARBA00022692"/>
    </source>
</evidence>
<evidence type="ECO:0000256" key="5">
    <source>
        <dbReference type="ARBA" id="ARBA00023136"/>
    </source>
</evidence>
<evidence type="ECO:0000256" key="1">
    <source>
        <dbReference type="ARBA" id="ARBA00004651"/>
    </source>
</evidence>
<feature type="transmembrane region" description="Helical" evidence="6">
    <location>
        <begin position="87"/>
        <end position="110"/>
    </location>
</feature>
<comment type="caution">
    <text evidence="7">The sequence shown here is derived from an EMBL/GenBank/DDBJ whole genome shotgun (WGS) entry which is preliminary data.</text>
</comment>
<dbReference type="PANTHER" id="PTHR30250">
    <property type="entry name" value="PST FAMILY PREDICTED COLANIC ACID TRANSPORTER"/>
    <property type="match status" value="1"/>
</dbReference>
<keyword evidence="8" id="KW-1185">Reference proteome</keyword>
<comment type="subcellular location">
    <subcellularLocation>
        <location evidence="1">Cell membrane</location>
        <topology evidence="1">Multi-pass membrane protein</topology>
    </subcellularLocation>
</comment>
<protein>
    <submittedName>
        <fullName evidence="7">Polysaccharide biosynthesis protein</fullName>
    </submittedName>
</protein>
<feature type="transmembrane region" description="Helical" evidence="6">
    <location>
        <begin position="247"/>
        <end position="270"/>
    </location>
</feature>
<keyword evidence="3 6" id="KW-0812">Transmembrane</keyword>
<sequence length="421" mass="42133">MPRQDGSTARRAALTGMTMVTVGSMTANVAAYLLHLVAGRFLQPDGYGEFASLLTAQLVIAVPALALQTVVAREVARGADPAGARRLGYRCTVIAALLAAAATPLCAAVLGTGEWTAAAALVAAPLLVLLGAEQGLLQGQGRFGPLSAVLAGAGLARVIPGVAVLWAGGGPAAALLAGAVGTAVAAGAAHLMARTGLQSGLRIDPAGRTAGVVAVLLASQVQLVLVVLTSLDLIVARAVLDEDHAGLYAMGAIATKAAFWLPQAVGVVLYPRMANPDHSARAVRTALLVLAGVGVLAVLAAAVAAPLVPLLVGDAYRPVTGLLWLFALEGAILALLQGALLSTIARERTGFAGVAWVGVAVEAVVLPLAGSVTALLVSAVACAAVTTAVVTALVLRSVADAPATGRTSRTRRARRPRAPSR</sequence>
<reference evidence="7" key="1">
    <citation type="submission" date="2022-08" db="EMBL/GenBank/DDBJ databases">
        <title>Genome analysis of Corynebacteriales strain.</title>
        <authorList>
            <person name="Lee S.D."/>
        </authorList>
    </citation>
    <scope>NUCLEOTIDE SEQUENCE</scope>
    <source>
        <strain evidence="7">D3-21</strain>
    </source>
</reference>
<name>A0A9X4M430_9ACTN</name>
<feature type="transmembrane region" description="Helical" evidence="6">
    <location>
        <begin position="116"/>
        <end position="132"/>
    </location>
</feature>
<feature type="transmembrane region" description="Helical" evidence="6">
    <location>
        <begin position="172"/>
        <end position="191"/>
    </location>
</feature>
<feature type="transmembrane region" description="Helical" evidence="6">
    <location>
        <begin position="12"/>
        <end position="34"/>
    </location>
</feature>
<keyword evidence="5 6" id="KW-0472">Membrane</keyword>
<feature type="transmembrane region" description="Helical" evidence="6">
    <location>
        <begin position="144"/>
        <end position="166"/>
    </location>
</feature>
<dbReference type="PANTHER" id="PTHR30250:SF11">
    <property type="entry name" value="O-ANTIGEN TRANSPORTER-RELATED"/>
    <property type="match status" value="1"/>
</dbReference>
<dbReference type="InterPro" id="IPR050833">
    <property type="entry name" value="Poly_Biosynth_Transport"/>
</dbReference>
<keyword evidence="4 6" id="KW-1133">Transmembrane helix</keyword>
<evidence type="ECO:0000256" key="6">
    <source>
        <dbReference type="SAM" id="Phobius"/>
    </source>
</evidence>
<evidence type="ECO:0000256" key="4">
    <source>
        <dbReference type="ARBA" id="ARBA00022989"/>
    </source>
</evidence>
<dbReference type="AlphaFoldDB" id="A0A9X4M430"/>
<evidence type="ECO:0000313" key="7">
    <source>
        <dbReference type="EMBL" id="MDG3015792.1"/>
    </source>
</evidence>
<evidence type="ECO:0000256" key="2">
    <source>
        <dbReference type="ARBA" id="ARBA00022475"/>
    </source>
</evidence>
<keyword evidence="2" id="KW-1003">Cell membrane</keyword>
<proteinExistence type="predicted"/>
<feature type="transmembrane region" description="Helical" evidence="6">
    <location>
        <begin position="351"/>
        <end position="369"/>
    </location>
</feature>
<feature type="transmembrane region" description="Helical" evidence="6">
    <location>
        <begin position="375"/>
        <end position="399"/>
    </location>
</feature>
<feature type="transmembrane region" description="Helical" evidence="6">
    <location>
        <begin position="54"/>
        <end position="75"/>
    </location>
</feature>
<organism evidence="7 8">
    <name type="scientific">Speluncibacter jeojiensis</name>
    <dbReference type="NCBI Taxonomy" id="2710754"/>
    <lineage>
        <taxon>Bacteria</taxon>
        <taxon>Bacillati</taxon>
        <taxon>Actinomycetota</taxon>
        <taxon>Actinomycetes</taxon>
        <taxon>Mycobacteriales</taxon>
        <taxon>Speluncibacteraceae</taxon>
        <taxon>Speluncibacter</taxon>
    </lineage>
</organism>
<evidence type="ECO:0000313" key="8">
    <source>
        <dbReference type="Proteomes" id="UP001152755"/>
    </source>
</evidence>
<dbReference type="Proteomes" id="UP001152755">
    <property type="component" value="Unassembled WGS sequence"/>
</dbReference>
<feature type="transmembrane region" description="Helical" evidence="6">
    <location>
        <begin position="212"/>
        <end position="235"/>
    </location>
</feature>
<dbReference type="GO" id="GO:0005886">
    <property type="term" value="C:plasma membrane"/>
    <property type="evidence" value="ECO:0007669"/>
    <property type="project" value="UniProtKB-SubCell"/>
</dbReference>
<feature type="transmembrane region" description="Helical" evidence="6">
    <location>
        <begin position="323"/>
        <end position="344"/>
    </location>
</feature>